<dbReference type="SUPFAM" id="SSF46894">
    <property type="entry name" value="C-terminal effector domain of the bipartite response regulators"/>
    <property type="match status" value="1"/>
</dbReference>
<dbReference type="AlphaFoldDB" id="A0A7H0GL29"/>
<dbReference type="SMART" id="SM00421">
    <property type="entry name" value="HTH_LUXR"/>
    <property type="match status" value="1"/>
</dbReference>
<dbReference type="InterPro" id="IPR036388">
    <property type="entry name" value="WH-like_DNA-bd_sf"/>
</dbReference>
<dbReference type="PANTHER" id="PTHR45566:SF1">
    <property type="entry name" value="HTH-TYPE TRANSCRIPTIONAL REGULATOR YHJB-RELATED"/>
    <property type="match status" value="1"/>
</dbReference>
<dbReference type="PROSITE" id="PS50043">
    <property type="entry name" value="HTH_LUXR_2"/>
    <property type="match status" value="1"/>
</dbReference>
<evidence type="ECO:0000259" key="4">
    <source>
        <dbReference type="PROSITE" id="PS50110"/>
    </source>
</evidence>
<dbReference type="SUPFAM" id="SSF52172">
    <property type="entry name" value="CheY-like"/>
    <property type="match status" value="1"/>
</dbReference>
<proteinExistence type="predicted"/>
<dbReference type="CDD" id="cd06170">
    <property type="entry name" value="LuxR_C_like"/>
    <property type="match status" value="1"/>
</dbReference>
<dbReference type="Pfam" id="PF00072">
    <property type="entry name" value="Response_reg"/>
    <property type="match status" value="1"/>
</dbReference>
<keyword evidence="2" id="KW-0597">Phosphoprotein</keyword>
<feature type="domain" description="HTH luxR-type" evidence="3">
    <location>
        <begin position="151"/>
        <end position="216"/>
    </location>
</feature>
<evidence type="ECO:0000313" key="5">
    <source>
        <dbReference type="EMBL" id="QNP48995.1"/>
    </source>
</evidence>
<organism evidence="5 6">
    <name type="scientific">Diaphorobacter aerolatus</name>
    <dbReference type="NCBI Taxonomy" id="1288495"/>
    <lineage>
        <taxon>Bacteria</taxon>
        <taxon>Pseudomonadati</taxon>
        <taxon>Pseudomonadota</taxon>
        <taxon>Betaproteobacteria</taxon>
        <taxon>Burkholderiales</taxon>
        <taxon>Comamonadaceae</taxon>
        <taxon>Diaphorobacter</taxon>
    </lineage>
</organism>
<dbReference type="InterPro" id="IPR051015">
    <property type="entry name" value="EvgA-like"/>
</dbReference>
<feature type="modified residue" description="4-aspartylphosphate" evidence="2">
    <location>
        <position position="62"/>
    </location>
</feature>
<dbReference type="PRINTS" id="PR00038">
    <property type="entry name" value="HTHLUXR"/>
</dbReference>
<dbReference type="Gene3D" id="3.40.50.2300">
    <property type="match status" value="1"/>
</dbReference>
<accession>A0A7H0GL29</accession>
<dbReference type="InterPro" id="IPR000792">
    <property type="entry name" value="Tscrpt_reg_LuxR_C"/>
</dbReference>
<dbReference type="GO" id="GO:0000160">
    <property type="term" value="P:phosphorelay signal transduction system"/>
    <property type="evidence" value="ECO:0007669"/>
    <property type="project" value="InterPro"/>
</dbReference>
<keyword evidence="6" id="KW-1185">Reference proteome</keyword>
<dbReference type="PROSITE" id="PS50110">
    <property type="entry name" value="RESPONSE_REGULATORY"/>
    <property type="match status" value="1"/>
</dbReference>
<dbReference type="InterPro" id="IPR001789">
    <property type="entry name" value="Sig_transdc_resp-reg_receiver"/>
</dbReference>
<dbReference type="EMBL" id="CP060783">
    <property type="protein sequence ID" value="QNP48995.1"/>
    <property type="molecule type" value="Genomic_DNA"/>
</dbReference>
<dbReference type="Proteomes" id="UP000516028">
    <property type="component" value="Chromosome"/>
</dbReference>
<gene>
    <name evidence="5" type="ORF">H9K75_02135</name>
</gene>
<dbReference type="PANTHER" id="PTHR45566">
    <property type="entry name" value="HTH-TYPE TRANSCRIPTIONAL REGULATOR YHJB-RELATED"/>
    <property type="match status" value="1"/>
</dbReference>
<protein>
    <submittedName>
        <fullName evidence="5">Response regulator transcription factor</fullName>
    </submittedName>
</protein>
<dbReference type="InterPro" id="IPR011006">
    <property type="entry name" value="CheY-like_superfamily"/>
</dbReference>
<evidence type="ECO:0000256" key="1">
    <source>
        <dbReference type="ARBA" id="ARBA00023125"/>
    </source>
</evidence>
<dbReference type="Gene3D" id="1.10.10.10">
    <property type="entry name" value="Winged helix-like DNA-binding domain superfamily/Winged helix DNA-binding domain"/>
    <property type="match status" value="1"/>
</dbReference>
<dbReference type="RefSeq" id="WP_187724587.1">
    <property type="nucleotide sequence ID" value="NZ_CP060783.1"/>
</dbReference>
<evidence type="ECO:0000259" key="3">
    <source>
        <dbReference type="PROSITE" id="PS50043"/>
    </source>
</evidence>
<sequence>MKKNENQYGYGMVVDDHPLVAHGITEFLTRHPMLSHAMNVQSTAAVWQTIADQSEPAIILVDYWIGDESTSEFIQELRRRCPQIRVLGISGDARRQEITEALQRCGAHGFYGKNESAQRLFQAVQVLLSGAEWFTPEKAPTPRAVPRDIPVSARNLGLTERQGQTLSLVLEGKSNKQIAQELGLSEHTIKEYVSAIFIRLGVSNRTQLIQAMHGRSVQ</sequence>
<dbReference type="KEGG" id="daer:H9K75_02135"/>
<dbReference type="Pfam" id="PF00196">
    <property type="entry name" value="GerE"/>
    <property type="match status" value="1"/>
</dbReference>
<dbReference type="SMART" id="SM00448">
    <property type="entry name" value="REC"/>
    <property type="match status" value="1"/>
</dbReference>
<evidence type="ECO:0000256" key="2">
    <source>
        <dbReference type="PROSITE-ProRule" id="PRU00169"/>
    </source>
</evidence>
<dbReference type="GO" id="GO:0006355">
    <property type="term" value="P:regulation of DNA-templated transcription"/>
    <property type="evidence" value="ECO:0007669"/>
    <property type="project" value="InterPro"/>
</dbReference>
<dbReference type="GO" id="GO:0003677">
    <property type="term" value="F:DNA binding"/>
    <property type="evidence" value="ECO:0007669"/>
    <property type="project" value="UniProtKB-KW"/>
</dbReference>
<feature type="domain" description="Response regulatory" evidence="4">
    <location>
        <begin position="10"/>
        <end position="128"/>
    </location>
</feature>
<keyword evidence="1" id="KW-0238">DNA-binding</keyword>
<dbReference type="InterPro" id="IPR016032">
    <property type="entry name" value="Sig_transdc_resp-reg_C-effctor"/>
</dbReference>
<evidence type="ECO:0000313" key="6">
    <source>
        <dbReference type="Proteomes" id="UP000516028"/>
    </source>
</evidence>
<dbReference type="PROSITE" id="PS00622">
    <property type="entry name" value="HTH_LUXR_1"/>
    <property type="match status" value="1"/>
</dbReference>
<reference evidence="5 6" key="1">
    <citation type="submission" date="2020-08" db="EMBL/GenBank/DDBJ databases">
        <title>Genome sequence of Diaphorobacter aerolatus KACC 16536T.</title>
        <authorList>
            <person name="Hyun D.-W."/>
            <person name="Bae J.-W."/>
        </authorList>
    </citation>
    <scope>NUCLEOTIDE SEQUENCE [LARGE SCALE GENOMIC DNA]</scope>
    <source>
        <strain evidence="5 6">KACC 16536</strain>
    </source>
</reference>
<name>A0A7H0GL29_9BURK</name>